<accession>A0A6A4AKB1</accession>
<dbReference type="EMBL" id="QXFT01013407">
    <property type="protein sequence ID" value="KAE9258611.1"/>
    <property type="molecule type" value="Genomic_DNA"/>
</dbReference>
<evidence type="ECO:0000256" key="1">
    <source>
        <dbReference type="SAM" id="MobiDB-lite"/>
    </source>
</evidence>
<organism evidence="3 4">
    <name type="scientific">Phytophthora rubi</name>
    <dbReference type="NCBI Taxonomy" id="129364"/>
    <lineage>
        <taxon>Eukaryota</taxon>
        <taxon>Sar</taxon>
        <taxon>Stramenopiles</taxon>
        <taxon>Oomycota</taxon>
        <taxon>Peronosporomycetes</taxon>
        <taxon>Peronosporales</taxon>
        <taxon>Peronosporaceae</taxon>
        <taxon>Phytophthora</taxon>
    </lineage>
</organism>
<evidence type="ECO:0008006" key="5">
    <source>
        <dbReference type="Google" id="ProtNLM"/>
    </source>
</evidence>
<comment type="caution">
    <text evidence="3">The sequence shown here is derived from an EMBL/GenBank/DDBJ whole genome shotgun (WGS) entry which is preliminary data.</text>
</comment>
<feature type="region of interest" description="Disordered" evidence="1">
    <location>
        <begin position="58"/>
        <end position="80"/>
    </location>
</feature>
<evidence type="ECO:0000256" key="2">
    <source>
        <dbReference type="SAM" id="SignalP"/>
    </source>
</evidence>
<feature type="signal peptide" evidence="2">
    <location>
        <begin position="1"/>
        <end position="32"/>
    </location>
</feature>
<evidence type="ECO:0000313" key="3">
    <source>
        <dbReference type="EMBL" id="KAE9258611.1"/>
    </source>
</evidence>
<dbReference type="AlphaFoldDB" id="A0A6A4AKB1"/>
<gene>
    <name evidence="3" type="ORF">PR003_g35138</name>
</gene>
<proteinExistence type="predicted"/>
<evidence type="ECO:0000313" key="4">
    <source>
        <dbReference type="Proteomes" id="UP000434957"/>
    </source>
</evidence>
<feature type="chain" id="PRO_5025589460" description="Secreted protein" evidence="2">
    <location>
        <begin position="33"/>
        <end position="119"/>
    </location>
</feature>
<sequence>MRWHRSPWRQLQSPYSIPLLLGFACCSPLSVAASHSHSHLQPPVLVATRRQLRRCHPVHIPQSPSAQSPEADCPGSGTTSERCCGPLASFRHPGALRANYRIRHPPQSWPGRPTGGPAW</sequence>
<keyword evidence="2" id="KW-0732">Signal</keyword>
<reference evidence="3 4" key="1">
    <citation type="submission" date="2018-08" db="EMBL/GenBank/DDBJ databases">
        <title>Genomic investigation of the strawberry pathogen Phytophthora fragariae indicates pathogenicity is determined by transcriptional variation in three key races.</title>
        <authorList>
            <person name="Adams T.M."/>
            <person name="Armitage A.D."/>
            <person name="Sobczyk M.K."/>
            <person name="Bates H.J."/>
            <person name="Dunwell J.M."/>
            <person name="Nellist C.F."/>
            <person name="Harrison R.J."/>
        </authorList>
    </citation>
    <scope>NUCLEOTIDE SEQUENCE [LARGE SCALE GENOMIC DNA]</scope>
    <source>
        <strain evidence="3 4">SCRP333</strain>
    </source>
</reference>
<keyword evidence="4" id="KW-1185">Reference proteome</keyword>
<dbReference type="Proteomes" id="UP000434957">
    <property type="component" value="Unassembled WGS sequence"/>
</dbReference>
<name>A0A6A4AKB1_9STRA</name>
<dbReference type="PROSITE" id="PS51257">
    <property type="entry name" value="PROKAR_LIPOPROTEIN"/>
    <property type="match status" value="1"/>
</dbReference>
<protein>
    <recommendedName>
        <fullName evidence="5">Secreted protein</fullName>
    </recommendedName>
</protein>